<evidence type="ECO:0000256" key="8">
    <source>
        <dbReference type="ARBA" id="ARBA00023239"/>
    </source>
</evidence>
<comment type="cofactor">
    <cofactor evidence="2">
        <name>Co(2+)</name>
        <dbReference type="ChEBI" id="CHEBI:48828"/>
    </cofactor>
</comment>
<dbReference type="CDD" id="cd08195">
    <property type="entry name" value="DHQS"/>
    <property type="match status" value="1"/>
</dbReference>
<dbReference type="GO" id="GO:0009073">
    <property type="term" value="P:aromatic amino acid family biosynthetic process"/>
    <property type="evidence" value="ECO:0007669"/>
    <property type="project" value="InterPro"/>
</dbReference>
<dbReference type="PANTHER" id="PTHR43622">
    <property type="entry name" value="3-DEHYDROQUINATE SYNTHASE"/>
    <property type="match status" value="1"/>
</dbReference>
<dbReference type="InterPro" id="IPR056179">
    <property type="entry name" value="DHQS_C"/>
</dbReference>
<comment type="cofactor">
    <cofactor evidence="3">
        <name>Zn(2+)</name>
        <dbReference type="ChEBI" id="CHEBI:29105"/>
    </cofactor>
</comment>
<evidence type="ECO:0000259" key="12">
    <source>
        <dbReference type="Pfam" id="PF24621"/>
    </source>
</evidence>
<feature type="compositionally biased region" description="Low complexity" evidence="10">
    <location>
        <begin position="286"/>
        <end position="296"/>
    </location>
</feature>
<dbReference type="Gene3D" id="3.40.50.1970">
    <property type="match status" value="1"/>
</dbReference>
<feature type="region of interest" description="Disordered" evidence="10">
    <location>
        <begin position="1"/>
        <end position="298"/>
    </location>
</feature>
<evidence type="ECO:0000256" key="1">
    <source>
        <dbReference type="ARBA" id="ARBA00001911"/>
    </source>
</evidence>
<reference evidence="13 14" key="1">
    <citation type="journal article" date="2019" name="Nat. Microbiol.">
        <title>Mediterranean grassland soil C-N compound turnover is dependent on rainfall and depth, and is mediated by genomically divergent microorganisms.</title>
        <authorList>
            <person name="Diamond S."/>
            <person name="Andeer P.F."/>
            <person name="Li Z."/>
            <person name="Crits-Christoph A."/>
            <person name="Burstein D."/>
            <person name="Anantharaman K."/>
            <person name="Lane K.R."/>
            <person name="Thomas B.C."/>
            <person name="Pan C."/>
            <person name="Northen T.R."/>
            <person name="Banfield J.F."/>
        </authorList>
    </citation>
    <scope>NUCLEOTIDE SEQUENCE [LARGE SCALE GENOMIC DNA]</scope>
    <source>
        <strain evidence="13">WS_1</strain>
    </source>
</reference>
<dbReference type="InterPro" id="IPR016037">
    <property type="entry name" value="DHQ_synth_AroB"/>
</dbReference>
<keyword evidence="6" id="KW-0862">Zinc</keyword>
<dbReference type="GO" id="GO:0003856">
    <property type="term" value="F:3-dehydroquinate synthase activity"/>
    <property type="evidence" value="ECO:0007669"/>
    <property type="project" value="UniProtKB-UniRule"/>
</dbReference>
<evidence type="ECO:0000256" key="10">
    <source>
        <dbReference type="SAM" id="MobiDB-lite"/>
    </source>
</evidence>
<dbReference type="FunFam" id="3.40.50.1970:FF:000007">
    <property type="entry name" value="Pentafunctional AROM polypeptide"/>
    <property type="match status" value="1"/>
</dbReference>
<dbReference type="GO" id="GO:0046872">
    <property type="term" value="F:metal ion binding"/>
    <property type="evidence" value="ECO:0007669"/>
    <property type="project" value="UniProtKB-KW"/>
</dbReference>
<dbReference type="GO" id="GO:0005737">
    <property type="term" value="C:cytoplasm"/>
    <property type="evidence" value="ECO:0007669"/>
    <property type="project" value="InterPro"/>
</dbReference>
<dbReference type="GO" id="GO:0009423">
    <property type="term" value="P:chorismate biosynthetic process"/>
    <property type="evidence" value="ECO:0007669"/>
    <property type="project" value="UniProtKB-UniRule"/>
</dbReference>
<dbReference type="PANTHER" id="PTHR43622:SF1">
    <property type="entry name" value="3-DEHYDROQUINATE SYNTHASE"/>
    <property type="match status" value="1"/>
</dbReference>
<organism evidence="13 14">
    <name type="scientific">Eiseniibacteriota bacterium</name>
    <dbReference type="NCBI Taxonomy" id="2212470"/>
    <lineage>
        <taxon>Bacteria</taxon>
        <taxon>Candidatus Eiseniibacteriota</taxon>
    </lineage>
</organism>
<dbReference type="EMBL" id="VBOR01000046">
    <property type="protein sequence ID" value="TMQ49982.1"/>
    <property type="molecule type" value="Genomic_DNA"/>
</dbReference>
<keyword evidence="7" id="KW-0520">NAD</keyword>
<protein>
    <recommendedName>
        <fullName evidence="9">3-dehydroquinate synthase</fullName>
        <ecNumber evidence="9">4.2.3.4</ecNumber>
    </recommendedName>
</protein>
<evidence type="ECO:0000313" key="13">
    <source>
        <dbReference type="EMBL" id="TMQ49982.1"/>
    </source>
</evidence>
<feature type="domain" description="3-dehydroquinate synthase C-terminal" evidence="12">
    <location>
        <begin position="488"/>
        <end position="624"/>
    </location>
</feature>
<dbReference type="AlphaFoldDB" id="A0A538SF29"/>
<comment type="caution">
    <text evidence="13">The sequence shown here is derived from an EMBL/GenBank/DDBJ whole genome shotgun (WGS) entry which is preliminary data.</text>
</comment>
<sequence>MRILREPSLRGRGQPRSHRRHLAPTGRARGSPAARRARAPRHPHRRRDRLRGTDGHALGCSRLSRANGALPGLRPYTGSRAAPSSGALAGRGISLRVRHGRVAPGTGRGPPLGRFAREASPPDPGTSEPHLHRARPRHLRDGPLTPAHAAARFARRGTSAANARIRTARPTRVRSEDRPSVPRRAPPRSGASGSPPSHRAGARSGSGPPPGPHADAGRPRAHLPSARADARAGGPDPHPRGAPGGAPADPRPLGGLGRERRGSLPVLRGRPRRKALLRGSRRLRARPAQAAVPARAPGHRGDALRVTIRVRTARGAIRYPVRVSAGLLERAGGILRSAGVPKRVLVVTDRTVEKLHGGRFLASLRRAGFHPRVIAIPPGERSKTPERMRSLCDRWAAWRVDRSEAVLALGGGVVSDLAGFAAATYARGLDWYVFPTTLLAQADASIGGKVGVNLEHGKNLLGAFHHPRGVFSDPRALRTLTPRAFRSGLAEIVKMGVIRRPAILARLRRLGSNGDVAPLVRAAAKEKAWYVSRDPEDRGIRRELNFGHTVGHALEASLGYRRLMHGEAVSIGMVAALRMSVRHAGLDPEPAAGVEDLLRSLGLPTRLRRTPGRAFWSALERDKKRGRSPLRMVLSPAIGAAKTYDLPSLTSLRGVISSLVQKP</sequence>
<proteinExistence type="predicted"/>
<accession>A0A538SF29</accession>
<feature type="compositionally biased region" description="Low complexity" evidence="10">
    <location>
        <begin position="23"/>
        <end position="34"/>
    </location>
</feature>
<name>A0A538SF29_UNCEI</name>
<dbReference type="Pfam" id="PF01761">
    <property type="entry name" value="DHQ_synthase"/>
    <property type="match status" value="1"/>
</dbReference>
<dbReference type="Gene3D" id="1.20.1090.10">
    <property type="entry name" value="Dehydroquinate synthase-like - alpha domain"/>
    <property type="match status" value="1"/>
</dbReference>
<evidence type="ECO:0000256" key="5">
    <source>
        <dbReference type="ARBA" id="ARBA00022741"/>
    </source>
</evidence>
<keyword evidence="4" id="KW-0479">Metal-binding</keyword>
<evidence type="ECO:0000313" key="14">
    <source>
        <dbReference type="Proteomes" id="UP000316292"/>
    </source>
</evidence>
<feature type="compositionally biased region" description="Low complexity" evidence="10">
    <location>
        <begin position="187"/>
        <end position="206"/>
    </location>
</feature>
<comment type="cofactor">
    <cofactor evidence="1">
        <name>NAD(+)</name>
        <dbReference type="ChEBI" id="CHEBI:57540"/>
    </cofactor>
</comment>
<dbReference type="Proteomes" id="UP000316292">
    <property type="component" value="Unassembled WGS sequence"/>
</dbReference>
<evidence type="ECO:0000256" key="4">
    <source>
        <dbReference type="ARBA" id="ARBA00022723"/>
    </source>
</evidence>
<evidence type="ECO:0000256" key="7">
    <source>
        <dbReference type="ARBA" id="ARBA00023027"/>
    </source>
</evidence>
<evidence type="ECO:0000256" key="2">
    <source>
        <dbReference type="ARBA" id="ARBA00001941"/>
    </source>
</evidence>
<keyword evidence="8 13" id="KW-0456">Lyase</keyword>
<dbReference type="InterPro" id="IPR050071">
    <property type="entry name" value="Dehydroquinate_synthase"/>
</dbReference>
<feature type="domain" description="3-dehydroquinate synthase N-terminal" evidence="11">
    <location>
        <begin position="374"/>
        <end position="486"/>
    </location>
</feature>
<feature type="compositionally biased region" description="Basic residues" evidence="10">
    <location>
        <begin position="35"/>
        <end position="49"/>
    </location>
</feature>
<feature type="compositionally biased region" description="Basic residues" evidence="10">
    <location>
        <begin position="13"/>
        <end position="22"/>
    </location>
</feature>
<evidence type="ECO:0000256" key="6">
    <source>
        <dbReference type="ARBA" id="ARBA00022833"/>
    </source>
</evidence>
<dbReference type="GO" id="GO:0000166">
    <property type="term" value="F:nucleotide binding"/>
    <property type="evidence" value="ECO:0007669"/>
    <property type="project" value="UniProtKB-KW"/>
</dbReference>
<evidence type="ECO:0000256" key="3">
    <source>
        <dbReference type="ARBA" id="ARBA00001947"/>
    </source>
</evidence>
<feature type="compositionally biased region" description="Basic residues" evidence="10">
    <location>
        <begin position="269"/>
        <end position="285"/>
    </location>
</feature>
<keyword evidence="5" id="KW-0547">Nucleotide-binding</keyword>
<evidence type="ECO:0000259" key="11">
    <source>
        <dbReference type="Pfam" id="PF01761"/>
    </source>
</evidence>
<gene>
    <name evidence="13" type="primary">aroB</name>
    <name evidence="13" type="ORF">E6K71_03570</name>
</gene>
<dbReference type="NCBIfam" id="TIGR01357">
    <property type="entry name" value="aroB"/>
    <property type="match status" value="1"/>
</dbReference>
<evidence type="ECO:0000256" key="9">
    <source>
        <dbReference type="NCBIfam" id="TIGR01357"/>
    </source>
</evidence>
<dbReference type="SUPFAM" id="SSF56796">
    <property type="entry name" value="Dehydroquinate synthase-like"/>
    <property type="match status" value="1"/>
</dbReference>
<dbReference type="InterPro" id="IPR030960">
    <property type="entry name" value="DHQS/DOIS_N"/>
</dbReference>
<dbReference type="Pfam" id="PF24621">
    <property type="entry name" value="DHQS_C"/>
    <property type="match status" value="1"/>
</dbReference>
<dbReference type="EC" id="4.2.3.4" evidence="9"/>